<proteinExistence type="predicted"/>
<sequence length="174" mass="19507">AAFLRHGCRCTHTFESLASLRARSLGSLAPAERRYGRRTRNGFFSFRVVPWKSHRGTQVRRGCRTPALLPSRSWQLGSTHITNHESRKSNILELLARVALGPLSRTCVAACYGMPACLTGPLTAHYAALHTRTHRPPDGASEKEERTTVDTLLIHSPRDRPEYMGFEGLWATRT</sequence>
<dbReference type="EMBL" id="ML143412">
    <property type="protein sequence ID" value="TBU29510.1"/>
    <property type="molecule type" value="Genomic_DNA"/>
</dbReference>
<reference evidence="1" key="1">
    <citation type="submission" date="2019-01" db="EMBL/GenBank/DDBJ databases">
        <title>Draft genome sequences of three monokaryotic isolates of the white-rot basidiomycete fungus Dichomitus squalens.</title>
        <authorList>
            <consortium name="DOE Joint Genome Institute"/>
            <person name="Lopez S.C."/>
            <person name="Andreopoulos B."/>
            <person name="Pangilinan J."/>
            <person name="Lipzen A."/>
            <person name="Riley R."/>
            <person name="Ahrendt S."/>
            <person name="Ng V."/>
            <person name="Barry K."/>
            <person name="Daum C."/>
            <person name="Grigoriev I.V."/>
            <person name="Hilden K.S."/>
            <person name="Makela M.R."/>
            <person name="de Vries R.P."/>
        </authorList>
    </citation>
    <scope>NUCLEOTIDE SEQUENCE [LARGE SCALE GENOMIC DNA]</scope>
    <source>
        <strain evidence="1">OM18370.1</strain>
    </source>
</reference>
<gene>
    <name evidence="1" type="ORF">BD311DRAFT_833996</name>
</gene>
<evidence type="ECO:0000313" key="1">
    <source>
        <dbReference type="EMBL" id="TBU29510.1"/>
    </source>
</evidence>
<name>A0A4Q9MP41_9APHY</name>
<accession>A0A4Q9MP41</accession>
<feature type="non-terminal residue" evidence="1">
    <location>
        <position position="1"/>
    </location>
</feature>
<dbReference type="AlphaFoldDB" id="A0A4Q9MP41"/>
<protein>
    <submittedName>
        <fullName evidence="1">Uncharacterized protein</fullName>
    </submittedName>
</protein>
<organism evidence="1">
    <name type="scientific">Dichomitus squalens</name>
    <dbReference type="NCBI Taxonomy" id="114155"/>
    <lineage>
        <taxon>Eukaryota</taxon>
        <taxon>Fungi</taxon>
        <taxon>Dikarya</taxon>
        <taxon>Basidiomycota</taxon>
        <taxon>Agaricomycotina</taxon>
        <taxon>Agaricomycetes</taxon>
        <taxon>Polyporales</taxon>
        <taxon>Polyporaceae</taxon>
        <taxon>Dichomitus</taxon>
    </lineage>
</organism>
<dbReference type="Proteomes" id="UP000292957">
    <property type="component" value="Unassembled WGS sequence"/>
</dbReference>